<reference evidence="4 5" key="1">
    <citation type="submission" date="2020-04" db="EMBL/GenBank/DDBJ databases">
        <authorList>
            <person name="Klaysubun C."/>
            <person name="Duangmal K."/>
            <person name="Lipun K."/>
        </authorList>
    </citation>
    <scope>NUCLEOTIDE SEQUENCE [LARGE SCALE GENOMIC DNA]</scope>
    <source>
        <strain evidence="4 5">JCM 11839</strain>
    </source>
</reference>
<dbReference type="InterPro" id="IPR000674">
    <property type="entry name" value="Ald_Oxase/Xan_DH_a/b"/>
</dbReference>
<dbReference type="Gene3D" id="3.90.1170.50">
    <property type="entry name" value="Aldehyde oxidase/xanthine dehydrogenase, a/b hammerhead"/>
    <property type="match status" value="1"/>
</dbReference>
<dbReference type="InterPro" id="IPR037165">
    <property type="entry name" value="AldOxase/xan_DH_Mopterin-bd_sf"/>
</dbReference>
<proteinExistence type="predicted"/>
<dbReference type="SMART" id="SM01008">
    <property type="entry name" value="Ald_Xan_dh_C"/>
    <property type="match status" value="1"/>
</dbReference>
<evidence type="ECO:0000256" key="1">
    <source>
        <dbReference type="ARBA" id="ARBA00022505"/>
    </source>
</evidence>
<dbReference type="Pfam" id="PF01315">
    <property type="entry name" value="Ald_Xan_dh_C"/>
    <property type="match status" value="1"/>
</dbReference>
<feature type="domain" description="Aldehyde oxidase/xanthine dehydrogenase a/b hammerhead" evidence="3">
    <location>
        <begin position="20"/>
        <end position="130"/>
    </location>
</feature>
<dbReference type="Pfam" id="PF20256">
    <property type="entry name" value="MoCoBD_2"/>
    <property type="match status" value="1"/>
</dbReference>
<dbReference type="RefSeq" id="WP_169396726.1">
    <property type="nucleotide sequence ID" value="NZ_BAAAJH010000005.1"/>
</dbReference>
<dbReference type="Gene3D" id="3.30.365.10">
    <property type="entry name" value="Aldehyde oxidase/xanthine dehydrogenase, molybdopterin binding domain"/>
    <property type="match status" value="4"/>
</dbReference>
<evidence type="ECO:0000256" key="2">
    <source>
        <dbReference type="ARBA" id="ARBA00023002"/>
    </source>
</evidence>
<evidence type="ECO:0000313" key="5">
    <source>
        <dbReference type="Proteomes" id="UP001296706"/>
    </source>
</evidence>
<dbReference type="InterPro" id="IPR008274">
    <property type="entry name" value="AldOxase/xan_DH_MoCoBD1"/>
</dbReference>
<dbReference type="PANTHER" id="PTHR11908:SF132">
    <property type="entry name" value="ALDEHYDE OXIDASE 1-RELATED"/>
    <property type="match status" value="1"/>
</dbReference>
<comment type="caution">
    <text evidence="4">The sequence shown here is derived from an EMBL/GenBank/DDBJ whole genome shotgun (WGS) entry which is preliminary data.</text>
</comment>
<dbReference type="SUPFAM" id="SSF54665">
    <property type="entry name" value="CO dehydrogenase molybdoprotein N-domain-like"/>
    <property type="match status" value="1"/>
</dbReference>
<dbReference type="SUPFAM" id="SSF56003">
    <property type="entry name" value="Molybdenum cofactor-binding domain"/>
    <property type="match status" value="1"/>
</dbReference>
<keyword evidence="1" id="KW-0500">Molybdenum</keyword>
<gene>
    <name evidence="4" type="ORF">HF577_16395</name>
</gene>
<name>A0ABX1RFG3_9PSEU</name>
<dbReference type="Proteomes" id="UP001296706">
    <property type="component" value="Unassembled WGS sequence"/>
</dbReference>
<dbReference type="EMBL" id="JAAXKY010000049">
    <property type="protein sequence ID" value="NMH78654.1"/>
    <property type="molecule type" value="Genomic_DNA"/>
</dbReference>
<dbReference type="Pfam" id="PF02738">
    <property type="entry name" value="MoCoBD_1"/>
    <property type="match status" value="1"/>
</dbReference>
<sequence>MAGSILGTSVRRVEDFELITGASTYVGNLALDGVLHLAFVRSPLAHARIVGIDKSEAEAAPGVVAVFTAADLDLPAHHGLMVVNPQVPRPPLATDRVRFVGEPVVVVVGETKAAAVDAVELVEIDYDPLPAVVDPEAALEPGSELQFPELGTNLAAGIRSDTDPLEDAEVVVRARMVNQRLAVMPMEGNAIAVLPGPYGEDRAGDDLTIWVSTQMPHAFRNVIAGLLGIEAEHVRVITPHVGGGFGGKAGPLAEHTASIWTARALNRPVTWVETRSENLVSMPHGRAQVGYYELGLTRDGVITGMRARVVADSGAYAGFGGALALGPTYMLSQGVYRIPQIGYDAAVALTNTTPVGAFRGAGRPEAAAYLERMMDLAAAELDLDPVEIRRRNFIQPADFPYTTVTGMHYDIGDYDLPLREALRLVDYEKVREEQATRREAGDPVQVGIGVCVYVEITAGGGGTEFGSVTVHADGSATISAGTSGHGQGHPTAFAMLASDRLGIPMDKITFVQSDTAVVPRGGGTGGSRSLQMGGNAVRAAAEDVLEQARKRAAAMLEASVDDVELTENGEFGVAGVPSVTLTWAQVAGAAAADGGELAAALDFKQEGATFPFGAHVSVVEVDTETGRVTPRRHVAVDDCGRILNPLIVNGQQHGGLAQGIAQALYEEVVYDSEGQPLTGTLADYRMPSAADLFTFETANTETPTPMNPLGAKGIGESATVGATPAVQNAVVDALRPIGVRHVDLPCTPERVWRAVQDARSGSPTDPWREPPAVFATLPVRSAATAAVEGGEI</sequence>
<dbReference type="InterPro" id="IPR016208">
    <property type="entry name" value="Ald_Oxase/xanthine_DH-like"/>
</dbReference>
<dbReference type="InterPro" id="IPR036856">
    <property type="entry name" value="Ald_Oxase/Xan_DH_a/b_sf"/>
</dbReference>
<organism evidence="4 5">
    <name type="scientific">Pseudonocardia xinjiangensis</name>
    <dbReference type="NCBI Taxonomy" id="75289"/>
    <lineage>
        <taxon>Bacteria</taxon>
        <taxon>Bacillati</taxon>
        <taxon>Actinomycetota</taxon>
        <taxon>Actinomycetes</taxon>
        <taxon>Pseudonocardiales</taxon>
        <taxon>Pseudonocardiaceae</taxon>
        <taxon>Pseudonocardia</taxon>
    </lineage>
</organism>
<dbReference type="InterPro" id="IPR046867">
    <property type="entry name" value="AldOxase/xan_DH_MoCoBD2"/>
</dbReference>
<evidence type="ECO:0000259" key="3">
    <source>
        <dbReference type="SMART" id="SM01008"/>
    </source>
</evidence>
<evidence type="ECO:0000313" key="4">
    <source>
        <dbReference type="EMBL" id="NMH78654.1"/>
    </source>
</evidence>
<protein>
    <submittedName>
        <fullName evidence="4">Xanthine dehydrogenase family protein molybdopterin-binding subunit</fullName>
    </submittedName>
</protein>
<keyword evidence="5" id="KW-1185">Reference proteome</keyword>
<accession>A0ABX1RFG3</accession>
<dbReference type="PANTHER" id="PTHR11908">
    <property type="entry name" value="XANTHINE DEHYDROGENASE"/>
    <property type="match status" value="1"/>
</dbReference>
<keyword evidence="2" id="KW-0560">Oxidoreductase</keyword>